<reference evidence="1" key="1">
    <citation type="submission" date="2018-04" db="EMBL/GenBank/DDBJ databases">
        <title>Draft genome sequence of the Candidatus Spirobacillus cienkowskii, a pathogen of freshwater Daphnia species, reconstructed from hemolymph metagenomic reads.</title>
        <authorList>
            <person name="Bresciani L."/>
            <person name="Lemos L.N."/>
            <person name="Wale N."/>
            <person name="Lin J.Y."/>
            <person name="Fernandes G.R."/>
            <person name="Duffy M.A."/>
            <person name="Rodrigues J.M."/>
        </authorList>
    </citation>
    <scope>NUCLEOTIDE SEQUENCE [LARGE SCALE GENOMIC DNA]</scope>
    <source>
        <strain evidence="1">Binning01</strain>
    </source>
</reference>
<evidence type="ECO:0008006" key="3">
    <source>
        <dbReference type="Google" id="ProtNLM"/>
    </source>
</evidence>
<comment type="caution">
    <text evidence="1">The sequence shown here is derived from an EMBL/GenBank/DDBJ whole genome shotgun (WGS) entry which is preliminary data.</text>
</comment>
<gene>
    <name evidence="1" type="ORF">DCC88_03395</name>
</gene>
<proteinExistence type="predicted"/>
<keyword evidence="2" id="KW-1185">Reference proteome</keyword>
<accession>A0A369KQ17</accession>
<evidence type="ECO:0000313" key="2">
    <source>
        <dbReference type="Proteomes" id="UP000253934"/>
    </source>
</evidence>
<name>A0A369KQ17_9BACT</name>
<dbReference type="AlphaFoldDB" id="A0A369KQ17"/>
<dbReference type="EMBL" id="QOVW01000028">
    <property type="protein sequence ID" value="RDB36769.1"/>
    <property type="molecule type" value="Genomic_DNA"/>
</dbReference>
<protein>
    <recommendedName>
        <fullName evidence="3">DUF58 domain-containing protein</fullName>
    </recommendedName>
</protein>
<dbReference type="Proteomes" id="UP000253934">
    <property type="component" value="Unassembled WGS sequence"/>
</dbReference>
<organism evidence="1 2">
    <name type="scientific">Spirobacillus cienkowskii</name>
    <dbReference type="NCBI Taxonomy" id="495820"/>
    <lineage>
        <taxon>Bacteria</taxon>
        <taxon>Pseudomonadati</taxon>
        <taxon>Bdellovibrionota</taxon>
        <taxon>Oligoflexia</taxon>
        <taxon>Silvanigrellales</taxon>
        <taxon>Spirobacillus</taxon>
    </lineage>
</organism>
<evidence type="ECO:0000313" key="1">
    <source>
        <dbReference type="EMBL" id="RDB36769.1"/>
    </source>
</evidence>
<sequence length="285" mass="33379">MNFESLCEVFPKDEKLWPCQKPSRALPIFLKSYLRQKFGGFFSANDLFKKHSPSRIGITSRNFEDGDPISTISKQHFMKTDEVITRIDYSYGRQKAIGIFHVYQNMTYQSESSSINKGQLGNGVMGVLEEIHTSLSQSFHIIKANKPDLLESCKPIEWYLKNADYIYFLTDFLFDSSDVISSVEKALEIIKLFKIKKSIFLIIRDPEEFPDKKNIIEELYPWKEEKNLKHTFCFSGENYVNNINYQINYFKEKTKNSNHTIKVIYPKESINILIDYILKNVLEKI</sequence>